<name>A0ABR3X7L7_9PEZI</name>
<protein>
    <submittedName>
        <fullName evidence="1">Uncharacterized protein</fullName>
    </submittedName>
</protein>
<gene>
    <name evidence="1" type="ORF">Daus18300_004577</name>
</gene>
<sequence>MLSVLDSFGPWEAEEIICVYEFAKERCSSVIIECARELYDEWRHIFHLDFNMKLPTYSDDYLNEQTIIDIVSQGLRIVQQTFEAENIDELSWIVRSYSKNGYLGYMDEWIDGAVQEGGQPQYQRYYEAYSEHDEAQDIQQEMRFEQDDLSSPPLAWVAFWDGRYSNQIGFHIPDAMHRWGYVMWDAKRLKDSGAMGYIELEWQCKYGVRGSPYEDDPREYFISAHRDFVLYGD</sequence>
<comment type="caution">
    <text evidence="1">The sequence shown here is derived from an EMBL/GenBank/DDBJ whole genome shotgun (WGS) entry which is preliminary data.</text>
</comment>
<accession>A0ABR3X7L7</accession>
<dbReference type="Proteomes" id="UP001583177">
    <property type="component" value="Unassembled WGS sequence"/>
</dbReference>
<dbReference type="EMBL" id="JAWRVE010000031">
    <property type="protein sequence ID" value="KAL1871941.1"/>
    <property type="molecule type" value="Genomic_DNA"/>
</dbReference>
<evidence type="ECO:0000313" key="1">
    <source>
        <dbReference type="EMBL" id="KAL1871941.1"/>
    </source>
</evidence>
<reference evidence="1 2" key="1">
    <citation type="journal article" date="2024" name="IMA Fungus">
        <title>IMA Genome - F19 : A genome assembly and annotation guide to empower mycologists, including annotated draft genome sequences of Ceratocystis pirilliformis, Diaporthe australafricana, Fusarium ophioides, Paecilomyces lecythidis, and Sporothrix stenoceras.</title>
        <authorList>
            <person name="Aylward J."/>
            <person name="Wilson A.M."/>
            <person name="Visagie C.M."/>
            <person name="Spraker J."/>
            <person name="Barnes I."/>
            <person name="Buitendag C."/>
            <person name="Ceriani C."/>
            <person name="Del Mar Angel L."/>
            <person name="du Plessis D."/>
            <person name="Fuchs T."/>
            <person name="Gasser K."/>
            <person name="Kramer D."/>
            <person name="Li W."/>
            <person name="Munsamy K."/>
            <person name="Piso A."/>
            <person name="Price J.L."/>
            <person name="Sonnekus B."/>
            <person name="Thomas C."/>
            <person name="van der Nest A."/>
            <person name="van Dijk A."/>
            <person name="van Heerden A."/>
            <person name="van Vuuren N."/>
            <person name="Yilmaz N."/>
            <person name="Duong T.A."/>
            <person name="van der Merwe N.A."/>
            <person name="Wingfield M.J."/>
            <person name="Wingfield B.D."/>
        </authorList>
    </citation>
    <scope>NUCLEOTIDE SEQUENCE [LARGE SCALE GENOMIC DNA]</scope>
    <source>
        <strain evidence="1 2">CMW 18300</strain>
    </source>
</reference>
<proteinExistence type="predicted"/>
<organism evidence="1 2">
    <name type="scientific">Diaporthe australafricana</name>
    <dbReference type="NCBI Taxonomy" id="127596"/>
    <lineage>
        <taxon>Eukaryota</taxon>
        <taxon>Fungi</taxon>
        <taxon>Dikarya</taxon>
        <taxon>Ascomycota</taxon>
        <taxon>Pezizomycotina</taxon>
        <taxon>Sordariomycetes</taxon>
        <taxon>Sordariomycetidae</taxon>
        <taxon>Diaporthales</taxon>
        <taxon>Diaporthaceae</taxon>
        <taxon>Diaporthe</taxon>
    </lineage>
</organism>
<keyword evidence="2" id="KW-1185">Reference proteome</keyword>
<evidence type="ECO:0000313" key="2">
    <source>
        <dbReference type="Proteomes" id="UP001583177"/>
    </source>
</evidence>